<dbReference type="InterPro" id="IPR000462">
    <property type="entry name" value="CDP-OH_P_trans"/>
</dbReference>
<feature type="transmembrane region" description="Helical" evidence="1">
    <location>
        <begin position="86"/>
        <end position="103"/>
    </location>
</feature>
<keyword evidence="2" id="KW-0808">Transferase</keyword>
<feature type="transmembrane region" description="Helical" evidence="1">
    <location>
        <begin position="47"/>
        <end position="65"/>
    </location>
</feature>
<keyword evidence="1" id="KW-0472">Membrane</keyword>
<dbReference type="Pfam" id="PF01066">
    <property type="entry name" value="CDP-OH_P_transf"/>
    <property type="match status" value="1"/>
</dbReference>
<sequence length="213" mass="23745">MTNSKPQQTHQPTMLSFARDLPNICSLAGLLCATLGIYYAILGNFPVAIIGVLWAVLFDWADGIIARKMTERTKRHRAFGGQLDSLIDIVSFGIFPAIFLLSYGKFSPWFLPGAFLIVAASAIRLSYFNIFGLIDDKTYMGLALDNNVLILAFVFLFEGFIKYTVFSIVLYALLMALTVFNLAPIRTSKFAGKWFYALIVYTLALTVIYGCMV</sequence>
<dbReference type="GO" id="GO:0016780">
    <property type="term" value="F:phosphotransferase activity, for other substituted phosphate groups"/>
    <property type="evidence" value="ECO:0007669"/>
    <property type="project" value="InterPro"/>
</dbReference>
<accession>A0A484HI22</accession>
<keyword evidence="1" id="KW-1133">Transmembrane helix</keyword>
<name>A0A484HI22_9BACT</name>
<dbReference type="Gene3D" id="1.20.120.1760">
    <property type="match status" value="1"/>
</dbReference>
<feature type="transmembrane region" description="Helical" evidence="1">
    <location>
        <begin position="109"/>
        <end position="127"/>
    </location>
</feature>
<gene>
    <name evidence="2" type="ORF">EPICR_50210</name>
</gene>
<proteinExistence type="predicted"/>
<dbReference type="EMBL" id="CAACVI010000045">
    <property type="protein sequence ID" value="VEN74929.1"/>
    <property type="molecule type" value="Genomic_DNA"/>
</dbReference>
<feature type="transmembrane region" description="Helical" evidence="1">
    <location>
        <begin position="139"/>
        <end position="157"/>
    </location>
</feature>
<evidence type="ECO:0000256" key="1">
    <source>
        <dbReference type="SAM" id="Phobius"/>
    </source>
</evidence>
<keyword evidence="1" id="KW-0812">Transmembrane</keyword>
<reference evidence="2" key="1">
    <citation type="submission" date="2019-01" db="EMBL/GenBank/DDBJ databases">
        <authorList>
            <consortium name="Genoscope - CEA"/>
            <person name="William W."/>
        </authorList>
    </citation>
    <scope>NUCLEOTIDE SEQUENCE</scope>
    <source>
        <strain evidence="2">CR-1</strain>
    </source>
</reference>
<dbReference type="GO" id="GO:0016020">
    <property type="term" value="C:membrane"/>
    <property type="evidence" value="ECO:0007669"/>
    <property type="project" value="InterPro"/>
</dbReference>
<protein>
    <submittedName>
        <fullName evidence="2">CDP-alcohol phosphatidyltransferase</fullName>
    </submittedName>
</protein>
<dbReference type="AlphaFoldDB" id="A0A484HI22"/>
<dbReference type="GO" id="GO:0008654">
    <property type="term" value="P:phospholipid biosynthetic process"/>
    <property type="evidence" value="ECO:0007669"/>
    <property type="project" value="InterPro"/>
</dbReference>
<feature type="transmembrane region" description="Helical" evidence="1">
    <location>
        <begin position="194"/>
        <end position="212"/>
    </location>
</feature>
<dbReference type="InterPro" id="IPR043130">
    <property type="entry name" value="CDP-OH_PTrfase_TM_dom"/>
</dbReference>
<feature type="transmembrane region" description="Helical" evidence="1">
    <location>
        <begin position="163"/>
        <end position="182"/>
    </location>
</feature>
<organism evidence="2">
    <name type="scientific">uncultured Desulfobacteraceae bacterium</name>
    <dbReference type="NCBI Taxonomy" id="218296"/>
    <lineage>
        <taxon>Bacteria</taxon>
        <taxon>Pseudomonadati</taxon>
        <taxon>Thermodesulfobacteriota</taxon>
        <taxon>Desulfobacteria</taxon>
        <taxon>Desulfobacterales</taxon>
        <taxon>Desulfobacteraceae</taxon>
        <taxon>environmental samples</taxon>
    </lineage>
</organism>
<evidence type="ECO:0000313" key="2">
    <source>
        <dbReference type="EMBL" id="VEN74929.1"/>
    </source>
</evidence>